<name>A0A347ZUZ7_9CHLR</name>
<evidence type="ECO:0000313" key="2">
    <source>
        <dbReference type="EMBL" id="REG10287.1"/>
    </source>
</evidence>
<keyword evidence="1" id="KW-1133">Transmembrane helix</keyword>
<organism evidence="2 3">
    <name type="scientific">Pelolinea submarina</name>
    <dbReference type="NCBI Taxonomy" id="913107"/>
    <lineage>
        <taxon>Bacteria</taxon>
        <taxon>Bacillati</taxon>
        <taxon>Chloroflexota</taxon>
        <taxon>Anaerolineae</taxon>
        <taxon>Anaerolineales</taxon>
        <taxon>Anaerolineaceae</taxon>
        <taxon>Pelolinea</taxon>
    </lineage>
</organism>
<feature type="transmembrane region" description="Helical" evidence="1">
    <location>
        <begin position="85"/>
        <end position="104"/>
    </location>
</feature>
<accession>A0A347ZUZ7</accession>
<dbReference type="EMBL" id="QUMS01000001">
    <property type="protein sequence ID" value="REG10287.1"/>
    <property type="molecule type" value="Genomic_DNA"/>
</dbReference>
<reference evidence="2 3" key="1">
    <citation type="submission" date="2018-08" db="EMBL/GenBank/DDBJ databases">
        <title>Genomic Encyclopedia of Type Strains, Phase IV (KMG-IV): sequencing the most valuable type-strain genomes for metagenomic binning, comparative biology and taxonomic classification.</title>
        <authorList>
            <person name="Goeker M."/>
        </authorList>
    </citation>
    <scope>NUCLEOTIDE SEQUENCE [LARGE SCALE GENOMIC DNA]</scope>
    <source>
        <strain evidence="2 3">DSM 23923</strain>
    </source>
</reference>
<evidence type="ECO:0000256" key="1">
    <source>
        <dbReference type="SAM" id="Phobius"/>
    </source>
</evidence>
<dbReference type="Proteomes" id="UP000256388">
    <property type="component" value="Unassembled WGS sequence"/>
</dbReference>
<dbReference type="AlphaFoldDB" id="A0A347ZUZ7"/>
<protein>
    <submittedName>
        <fullName evidence="2">Putative membrane protein DUF2178</fullName>
    </submittedName>
</protein>
<sequence length="148" mass="16468">MYISIDLMYNMLYINGMNEKTFKLFKSLVTAFLAVLMFLAILRAQLALAAIAGVAGILFLTIVRTTGSLVVDEREQTVREKAAQLTYLIFAPTLGLSALGLLVLSHDSNYFLESLGVIFAYLTLFQITLYTLSSFFIDRKFGGDGQEE</sequence>
<feature type="transmembrane region" description="Helical" evidence="1">
    <location>
        <begin position="110"/>
        <end position="132"/>
    </location>
</feature>
<dbReference type="InterPro" id="IPR019235">
    <property type="entry name" value="DUF2178_TM"/>
</dbReference>
<gene>
    <name evidence="2" type="ORF">DFR64_0141</name>
</gene>
<proteinExistence type="predicted"/>
<keyword evidence="1" id="KW-0472">Membrane</keyword>
<evidence type="ECO:0000313" key="3">
    <source>
        <dbReference type="Proteomes" id="UP000256388"/>
    </source>
</evidence>
<keyword evidence="3" id="KW-1185">Reference proteome</keyword>
<dbReference type="Pfam" id="PF09946">
    <property type="entry name" value="DUF2178"/>
    <property type="match status" value="1"/>
</dbReference>
<keyword evidence="1" id="KW-0812">Transmembrane</keyword>
<feature type="transmembrane region" description="Helical" evidence="1">
    <location>
        <begin position="46"/>
        <end position="64"/>
    </location>
</feature>
<comment type="caution">
    <text evidence="2">The sequence shown here is derived from an EMBL/GenBank/DDBJ whole genome shotgun (WGS) entry which is preliminary data.</text>
</comment>
<feature type="transmembrane region" description="Helical" evidence="1">
    <location>
        <begin position="21"/>
        <end position="40"/>
    </location>
</feature>